<keyword evidence="3" id="KW-1185">Reference proteome</keyword>
<evidence type="ECO:0000259" key="1">
    <source>
        <dbReference type="Pfam" id="PF00561"/>
    </source>
</evidence>
<dbReference type="Gene3D" id="3.40.50.1820">
    <property type="entry name" value="alpha/beta hydrolase"/>
    <property type="match status" value="1"/>
</dbReference>
<evidence type="ECO:0000313" key="3">
    <source>
        <dbReference type="Proteomes" id="UP000256220"/>
    </source>
</evidence>
<organism evidence="2 3">
    <name type="scientific">Amycolatopsis lurida NRRL 2430</name>
    <dbReference type="NCBI Taxonomy" id="1460371"/>
    <lineage>
        <taxon>Bacteria</taxon>
        <taxon>Bacillati</taxon>
        <taxon>Actinomycetota</taxon>
        <taxon>Actinomycetes</taxon>
        <taxon>Pseudonocardiales</taxon>
        <taxon>Pseudonocardiaceae</taxon>
        <taxon>Amycolatopsis</taxon>
    </lineage>
</organism>
<accession>A0A2P2FMN4</accession>
<evidence type="ECO:0000313" key="2">
    <source>
        <dbReference type="EMBL" id="KFU77994.1"/>
    </source>
</evidence>
<dbReference type="RefSeq" id="WP_034316753.1">
    <property type="nucleotide sequence ID" value="NZ_JFBM01000028.1"/>
</dbReference>
<sequence>MTHTQGAPEWVVTRDGRRLHAMVHPGPEGATGPTVVFEAGAAATRSSWAAVQPEVARYARAIVYDRSGLGRSAPDPGGRTLRRMADDLNDVLDHFGQGPYVLAGHSAGGPIVRQAAARRPERIAGLVLVDPTDEAADVLFGRAFRTGERVMLPAGALLARLGLLKVVFRGLLRGIPDDVRRDLEREAFTVGTVRTQREQARTFLDELALWRQDPPVLGDIPVTVVSGGLGGGGFSAGMRARANASHAHRVSLSPAGRHVIAERSGHYVPVTEPDVIVREIVRMTSAPA</sequence>
<name>A0A2P2FMN4_AMYLU</name>
<comment type="caution">
    <text evidence="2">The sequence shown here is derived from an EMBL/GenBank/DDBJ whole genome shotgun (WGS) entry which is preliminary data.</text>
</comment>
<proteinExistence type="predicted"/>
<dbReference type="InterPro" id="IPR000073">
    <property type="entry name" value="AB_hydrolase_1"/>
</dbReference>
<feature type="domain" description="AB hydrolase-1" evidence="1">
    <location>
        <begin position="33"/>
        <end position="151"/>
    </location>
</feature>
<reference evidence="2 3" key="1">
    <citation type="journal article" date="2014" name="Genome Announc.">
        <title>Draft Genome Sequence of Amycolatopsis lurida NRRL 2430, Producer of the Glycopeptide Family Antibiotic Ristocetin.</title>
        <authorList>
            <person name="Kwun M.J."/>
            <person name="Hong H.J."/>
        </authorList>
    </citation>
    <scope>NUCLEOTIDE SEQUENCE [LARGE SCALE GENOMIC DNA]</scope>
    <source>
        <strain evidence="2 3">NRRL 2430</strain>
    </source>
</reference>
<dbReference type="PANTHER" id="PTHR43433:SF10">
    <property type="entry name" value="AB HYDROLASE-1 DOMAIN-CONTAINING PROTEIN"/>
    <property type="match status" value="1"/>
</dbReference>
<protein>
    <recommendedName>
        <fullName evidence="1">AB hydrolase-1 domain-containing protein</fullName>
    </recommendedName>
</protein>
<dbReference type="InterPro" id="IPR050471">
    <property type="entry name" value="AB_hydrolase"/>
</dbReference>
<dbReference type="SUPFAM" id="SSF53474">
    <property type="entry name" value="alpha/beta-Hydrolases"/>
    <property type="match status" value="1"/>
</dbReference>
<dbReference type="InterPro" id="IPR029058">
    <property type="entry name" value="AB_hydrolase_fold"/>
</dbReference>
<dbReference type="Proteomes" id="UP000256220">
    <property type="component" value="Unassembled WGS sequence"/>
</dbReference>
<dbReference type="PANTHER" id="PTHR43433">
    <property type="entry name" value="HYDROLASE, ALPHA/BETA FOLD FAMILY PROTEIN"/>
    <property type="match status" value="1"/>
</dbReference>
<dbReference type="Pfam" id="PF00561">
    <property type="entry name" value="Abhydrolase_1"/>
    <property type="match status" value="1"/>
</dbReference>
<dbReference type="GO" id="GO:0003824">
    <property type="term" value="F:catalytic activity"/>
    <property type="evidence" value="ECO:0007669"/>
    <property type="project" value="UniProtKB-ARBA"/>
</dbReference>
<dbReference type="AlphaFoldDB" id="A0A2P2FMN4"/>
<dbReference type="EMBL" id="JFBM01000028">
    <property type="protein sequence ID" value="KFU77994.1"/>
    <property type="molecule type" value="Genomic_DNA"/>
</dbReference>
<gene>
    <name evidence="2" type="ORF">BB31_27940</name>
</gene>